<organism evidence="6">
    <name type="scientific">Proteinivorax hydrogeniformans</name>
    <dbReference type="NCBI Taxonomy" id="1826727"/>
    <lineage>
        <taxon>Bacteria</taxon>
        <taxon>Bacillati</taxon>
        <taxon>Bacillota</taxon>
        <taxon>Clostridia</taxon>
        <taxon>Eubacteriales</taxon>
        <taxon>Proteinivoracaceae</taxon>
        <taxon>Proteinivorax</taxon>
    </lineage>
</organism>
<dbReference type="SUPFAM" id="SSF141457">
    <property type="entry name" value="BH3618-like"/>
    <property type="match status" value="1"/>
</dbReference>
<comment type="similarity">
    <text evidence="5">Belongs to the FliW family.</text>
</comment>
<sequence length="138" mass="15644">METAKKLNQQKIINFPKGLLGFEQFKDYIILEEPESNGLLYWLESVDDPSVALLVTPPQMFVDYKVKIDIDKLEGIGITEESETEVLSVVNLPEDITKATMNLKAPVIINHQTMQGQQVVLDNDSLSIKHPLYKKESK</sequence>
<accession>A0AAU8HUY7</accession>
<keyword evidence="2 5" id="KW-1005">Bacterial flagellum biogenesis</keyword>
<evidence type="ECO:0000256" key="2">
    <source>
        <dbReference type="ARBA" id="ARBA00022795"/>
    </source>
</evidence>
<gene>
    <name evidence="5" type="primary">fliW</name>
    <name evidence="6" type="ORF">PRVXH_000493</name>
</gene>
<dbReference type="Pfam" id="PF02623">
    <property type="entry name" value="FliW"/>
    <property type="match status" value="1"/>
</dbReference>
<dbReference type="GO" id="GO:0005737">
    <property type="term" value="C:cytoplasm"/>
    <property type="evidence" value="ECO:0007669"/>
    <property type="project" value="UniProtKB-SubCell"/>
</dbReference>
<keyword evidence="3 5" id="KW-0810">Translation regulation</keyword>
<keyword evidence="1 5" id="KW-0963">Cytoplasm</keyword>
<comment type="subunit">
    <text evidence="5">Interacts with translational regulator CsrA and flagellin(s).</text>
</comment>
<evidence type="ECO:0000256" key="3">
    <source>
        <dbReference type="ARBA" id="ARBA00022845"/>
    </source>
</evidence>
<dbReference type="GO" id="GO:0044780">
    <property type="term" value="P:bacterial-type flagellum assembly"/>
    <property type="evidence" value="ECO:0007669"/>
    <property type="project" value="UniProtKB-UniRule"/>
</dbReference>
<dbReference type="PANTHER" id="PTHR39190:SF1">
    <property type="entry name" value="FLAGELLAR ASSEMBLY FACTOR FLIW"/>
    <property type="match status" value="1"/>
</dbReference>
<keyword evidence="6" id="KW-0966">Cell projection</keyword>
<dbReference type="PANTHER" id="PTHR39190">
    <property type="entry name" value="FLAGELLAR ASSEMBLY FACTOR FLIW"/>
    <property type="match status" value="1"/>
</dbReference>
<dbReference type="InterPro" id="IPR003775">
    <property type="entry name" value="Flagellar_assembly_factor_FliW"/>
</dbReference>
<keyword evidence="6" id="KW-0282">Flagellum</keyword>
<comment type="function">
    <text evidence="5">Acts as an anti-CsrA protein, binds CsrA and prevents it from repressing translation of its target genes, one of which is flagellin. Binds to flagellin and participates in the assembly of the flagellum.</text>
</comment>
<evidence type="ECO:0000256" key="1">
    <source>
        <dbReference type="ARBA" id="ARBA00022490"/>
    </source>
</evidence>
<dbReference type="HAMAP" id="MF_01185">
    <property type="entry name" value="FliW"/>
    <property type="match status" value="1"/>
</dbReference>
<dbReference type="EMBL" id="CP159485">
    <property type="protein sequence ID" value="XCI29184.1"/>
    <property type="molecule type" value="Genomic_DNA"/>
</dbReference>
<comment type="subcellular location">
    <subcellularLocation>
        <location evidence="5">Cytoplasm</location>
    </subcellularLocation>
</comment>
<evidence type="ECO:0000256" key="5">
    <source>
        <dbReference type="HAMAP-Rule" id="MF_01185"/>
    </source>
</evidence>
<dbReference type="InterPro" id="IPR024046">
    <property type="entry name" value="Flagellar_assmbl_FliW_dom_sf"/>
</dbReference>
<reference evidence="6" key="1">
    <citation type="journal article" date="2018" name="Antonie Van Leeuwenhoek">
        <title>Proteinivorax hydrogeniformans sp. nov., an anaerobic, haloalkaliphilic bacterium fermenting proteinaceous compounds with high hydrogen production.</title>
        <authorList>
            <person name="Boltyanskaya Y."/>
            <person name="Detkova E."/>
            <person name="Pimenov N."/>
            <person name="Kevbrin V."/>
        </authorList>
    </citation>
    <scope>NUCLEOTIDE SEQUENCE</scope>
    <source>
        <strain evidence="6">Z-710</strain>
    </source>
</reference>
<reference evidence="6" key="2">
    <citation type="submission" date="2024-06" db="EMBL/GenBank/DDBJ databases">
        <authorList>
            <person name="Petrova K.O."/>
            <person name="Toshchakov S.V."/>
            <person name="Boltjanskaja Y.V."/>
            <person name="Kevbrin V.V."/>
        </authorList>
    </citation>
    <scope>NUCLEOTIDE SEQUENCE</scope>
    <source>
        <strain evidence="6">Z-710</strain>
    </source>
</reference>
<name>A0AAU8HUY7_9FIRM</name>
<dbReference type="AlphaFoldDB" id="A0AAU8HUY7"/>
<proteinExistence type="inferred from homology"/>
<keyword evidence="4 5" id="KW-0143">Chaperone</keyword>
<dbReference type="Gene3D" id="2.30.290.10">
    <property type="entry name" value="BH3618-like"/>
    <property type="match status" value="1"/>
</dbReference>
<evidence type="ECO:0000256" key="4">
    <source>
        <dbReference type="ARBA" id="ARBA00023186"/>
    </source>
</evidence>
<evidence type="ECO:0000313" key="6">
    <source>
        <dbReference type="EMBL" id="XCI29184.1"/>
    </source>
</evidence>
<dbReference type="RefSeq" id="WP_353893732.1">
    <property type="nucleotide sequence ID" value="NZ_CP159485.1"/>
</dbReference>
<protein>
    <recommendedName>
        <fullName evidence="5">Flagellar assembly factor FliW</fullName>
    </recommendedName>
</protein>
<keyword evidence="6" id="KW-0969">Cilium</keyword>
<dbReference type="GO" id="GO:0006417">
    <property type="term" value="P:regulation of translation"/>
    <property type="evidence" value="ECO:0007669"/>
    <property type="project" value="UniProtKB-KW"/>
</dbReference>